<dbReference type="EMBL" id="KD234844">
    <property type="protein sequence ID" value="EMS50110.1"/>
    <property type="molecule type" value="Genomic_DNA"/>
</dbReference>
<dbReference type="InterPro" id="IPR006461">
    <property type="entry name" value="PLAC_motif_containing"/>
</dbReference>
<evidence type="ECO:0008006" key="2">
    <source>
        <dbReference type="Google" id="ProtNLM"/>
    </source>
</evidence>
<evidence type="ECO:0000313" key="1">
    <source>
        <dbReference type="EMBL" id="EMS50110.1"/>
    </source>
</evidence>
<dbReference type="NCBIfam" id="TIGR01571">
    <property type="entry name" value="A_thal_Cys_rich"/>
    <property type="match status" value="1"/>
</dbReference>
<name>M7ZCJ7_TRIUA</name>
<gene>
    <name evidence="1" type="ORF">TRIUR3_01451</name>
</gene>
<dbReference type="PANTHER" id="PTHR15907">
    <property type="entry name" value="DUF614 FAMILY PROTEIN-RELATED"/>
    <property type="match status" value="1"/>
</dbReference>
<dbReference type="AlphaFoldDB" id="M7ZCJ7"/>
<organism evidence="1">
    <name type="scientific">Triticum urartu</name>
    <name type="common">Red wild einkorn</name>
    <name type="synonym">Crithodium urartu</name>
    <dbReference type="NCBI Taxonomy" id="4572"/>
    <lineage>
        <taxon>Eukaryota</taxon>
        <taxon>Viridiplantae</taxon>
        <taxon>Streptophyta</taxon>
        <taxon>Embryophyta</taxon>
        <taxon>Tracheophyta</taxon>
        <taxon>Spermatophyta</taxon>
        <taxon>Magnoliopsida</taxon>
        <taxon>Liliopsida</taxon>
        <taxon>Poales</taxon>
        <taxon>Poaceae</taxon>
        <taxon>BOP clade</taxon>
        <taxon>Pooideae</taxon>
        <taxon>Triticodae</taxon>
        <taxon>Triticeae</taxon>
        <taxon>Triticinae</taxon>
        <taxon>Triticum</taxon>
    </lineage>
</organism>
<reference evidence="1" key="1">
    <citation type="journal article" date="2013" name="Nature">
        <title>Draft genome of the wheat A-genome progenitor Triticum urartu.</title>
        <authorList>
            <person name="Ling H.Q."/>
            <person name="Zhao S."/>
            <person name="Liu D."/>
            <person name="Wang J."/>
            <person name="Sun H."/>
            <person name="Zhang C."/>
            <person name="Fan H."/>
            <person name="Li D."/>
            <person name="Dong L."/>
            <person name="Tao Y."/>
            <person name="Gao C."/>
            <person name="Wu H."/>
            <person name="Li Y."/>
            <person name="Cui Y."/>
            <person name="Guo X."/>
            <person name="Zheng S."/>
            <person name="Wang B."/>
            <person name="Yu K."/>
            <person name="Liang Q."/>
            <person name="Yang W."/>
            <person name="Lou X."/>
            <person name="Chen J."/>
            <person name="Feng M."/>
            <person name="Jian J."/>
            <person name="Zhang X."/>
            <person name="Luo G."/>
            <person name="Jiang Y."/>
            <person name="Liu J."/>
            <person name="Wang Z."/>
            <person name="Sha Y."/>
            <person name="Zhang B."/>
            <person name="Wu H."/>
            <person name="Tang D."/>
            <person name="Shen Q."/>
            <person name="Xue P."/>
            <person name="Zou S."/>
            <person name="Wang X."/>
            <person name="Liu X."/>
            <person name="Wang F."/>
            <person name="Yang Y."/>
            <person name="An X."/>
            <person name="Dong Z."/>
            <person name="Zhang K."/>
            <person name="Zhang X."/>
            <person name="Luo M.C."/>
            <person name="Dvorak J."/>
            <person name="Tong Y."/>
            <person name="Wang J."/>
            <person name="Yang H."/>
            <person name="Li Z."/>
            <person name="Wang D."/>
            <person name="Zhang A."/>
            <person name="Wang J."/>
        </authorList>
    </citation>
    <scope>NUCLEOTIDE SEQUENCE</scope>
</reference>
<accession>M7ZCJ7</accession>
<dbReference type="Pfam" id="PF04749">
    <property type="entry name" value="PLAC8"/>
    <property type="match status" value="1"/>
</dbReference>
<protein>
    <recommendedName>
        <fullName evidence="2">Cell number regulator 10</fullName>
    </recommendedName>
</protein>
<dbReference type="STRING" id="4572.M7ZCJ7"/>
<dbReference type="eggNOG" id="ENOG502S7UD">
    <property type="taxonomic scope" value="Eukaryota"/>
</dbReference>
<proteinExistence type="predicted"/>
<sequence>MALWGAWLRLVGRARICRSEGHVGRMGYFDTRHYQTNRGIDPMIIGCLEKGHSDPTTFLESDPRSRVRCSRSAGVAVAQGCKTCTTTKWSLNGPPLLLSNTILSIFASSLTLLTDELLTVVGTIKVDTIYIDLGWEAEATTGNSDRELGQRRKEGSRAPTRALALLLRPPACPSSTSGRIAIGGTERVHSACPPAGTSMPPATVEAGTTPWSTGLFDCAEDQGVCLMGWCCPCVAVGRIAEILDKGATSSGTGAALYFAVGLLTGWQCQWIYSCVYRTKMRAQYGLQETPCPDCCVHFCWLEYCAICQEYSELRNRGFVMDIGWHANVELQKQQGRSDGSIVPPATQHMI</sequence>